<comment type="subcellular location">
    <subcellularLocation>
        <location evidence="1">Cytoplasm</location>
    </subcellularLocation>
</comment>
<dbReference type="InterPro" id="IPR037406">
    <property type="entry name" value="MetR_PBP2"/>
</dbReference>
<evidence type="ECO:0000256" key="11">
    <source>
        <dbReference type="ARBA" id="ARBA00023167"/>
    </source>
</evidence>
<keyword evidence="4" id="KW-0963">Cytoplasm</keyword>
<dbReference type="KEGG" id="bgv:CAL12_09485"/>
<evidence type="ECO:0000256" key="8">
    <source>
        <dbReference type="ARBA" id="ARBA00023125"/>
    </source>
</evidence>
<evidence type="ECO:0000256" key="7">
    <source>
        <dbReference type="ARBA" id="ARBA00023015"/>
    </source>
</evidence>
<dbReference type="Gene3D" id="1.10.10.10">
    <property type="entry name" value="Winged helix-like DNA-binding domain superfamily/Winged helix DNA-binding domain"/>
    <property type="match status" value="1"/>
</dbReference>
<dbReference type="Gene3D" id="3.40.190.10">
    <property type="entry name" value="Periplasmic binding protein-like II"/>
    <property type="match status" value="2"/>
</dbReference>
<dbReference type="PANTHER" id="PTHR30126">
    <property type="entry name" value="HTH-TYPE TRANSCRIPTIONAL REGULATOR"/>
    <property type="match status" value="1"/>
</dbReference>
<dbReference type="RefSeq" id="WP_086064261.1">
    <property type="nucleotide sequence ID" value="NZ_CP021108.1"/>
</dbReference>
<dbReference type="InterPro" id="IPR005119">
    <property type="entry name" value="LysR_subst-bd"/>
</dbReference>
<dbReference type="STRING" id="1416806.CAL12_09485"/>
<protein>
    <recommendedName>
        <fullName evidence="3">HTH-type transcriptional regulator MetR</fullName>
    </recommendedName>
</protein>
<proteinExistence type="inferred from homology"/>
<organism evidence="13 14">
    <name type="scientific">Bordetella genomosp. 8</name>
    <dbReference type="NCBI Taxonomy" id="1416806"/>
    <lineage>
        <taxon>Bacteria</taxon>
        <taxon>Pseudomonadati</taxon>
        <taxon>Pseudomonadota</taxon>
        <taxon>Betaproteobacteria</taxon>
        <taxon>Burkholderiales</taxon>
        <taxon>Alcaligenaceae</taxon>
        <taxon>Bordetella</taxon>
    </lineage>
</organism>
<comment type="similarity">
    <text evidence="2">Belongs to the LysR transcriptional regulatory family.</text>
</comment>
<name>A0A1W6YKI9_9BORD</name>
<dbReference type="Proteomes" id="UP000194151">
    <property type="component" value="Chromosome"/>
</dbReference>
<keyword evidence="5" id="KW-0678">Repressor</keyword>
<evidence type="ECO:0000256" key="2">
    <source>
        <dbReference type="ARBA" id="ARBA00009437"/>
    </source>
</evidence>
<evidence type="ECO:0000256" key="9">
    <source>
        <dbReference type="ARBA" id="ARBA00023159"/>
    </source>
</evidence>
<gene>
    <name evidence="13" type="ORF">CAL12_09485</name>
</gene>
<evidence type="ECO:0000313" key="14">
    <source>
        <dbReference type="Proteomes" id="UP000194151"/>
    </source>
</evidence>
<dbReference type="InterPro" id="IPR036388">
    <property type="entry name" value="WH-like_DNA-bd_sf"/>
</dbReference>
<dbReference type="Pfam" id="PF00126">
    <property type="entry name" value="HTH_1"/>
    <property type="match status" value="1"/>
</dbReference>
<dbReference type="EMBL" id="CP021108">
    <property type="protein sequence ID" value="ARP81053.1"/>
    <property type="molecule type" value="Genomic_DNA"/>
</dbReference>
<evidence type="ECO:0000256" key="6">
    <source>
        <dbReference type="ARBA" id="ARBA00022605"/>
    </source>
</evidence>
<dbReference type="GO" id="GO:0005737">
    <property type="term" value="C:cytoplasm"/>
    <property type="evidence" value="ECO:0007669"/>
    <property type="project" value="UniProtKB-SubCell"/>
</dbReference>
<keyword evidence="14" id="KW-1185">Reference proteome</keyword>
<keyword evidence="7" id="KW-0805">Transcription regulation</keyword>
<sequence>MLEIRHLETLAAIRDGGSLQEAAERLHLTQSALSHQLRELESRLGTPLLNRRTRPARLTTAGLRVLALADDILPRLRATERELQRLAAGRTGRLHLAIECHSCFQWLMPAMDAFRVQWPEVALDLSAAFSFAPFPALLRGDLDLVITSDPQTLEAIEYVPLFGYELVLAVSEANPLASQRYVQPEQLADQTLITYPVDRQRLDVFTAFLDPADVEPATIRKAELTPIIAQLVASNRGVAALPNWALTEYLGQGWLKVCRLGPQGVWRTLYAAIRNEDADAPFIKDFLTIARDVCFRTLAGIKSAGHAPAQSSSRSSPRTR</sequence>
<evidence type="ECO:0000313" key="13">
    <source>
        <dbReference type="EMBL" id="ARP81053.1"/>
    </source>
</evidence>
<dbReference type="InterPro" id="IPR000847">
    <property type="entry name" value="LysR_HTH_N"/>
</dbReference>
<keyword evidence="9" id="KW-0010">Activator</keyword>
<evidence type="ECO:0000256" key="5">
    <source>
        <dbReference type="ARBA" id="ARBA00022491"/>
    </source>
</evidence>
<dbReference type="InterPro" id="IPR036390">
    <property type="entry name" value="WH_DNA-bd_sf"/>
</dbReference>
<dbReference type="PANTHER" id="PTHR30126:SF25">
    <property type="entry name" value="HTH-TYPE TRANSCRIPTIONAL REGULATOR METR"/>
    <property type="match status" value="1"/>
</dbReference>
<dbReference type="OrthoDB" id="155872at2"/>
<dbReference type="PRINTS" id="PR00039">
    <property type="entry name" value="HTHLYSR"/>
</dbReference>
<evidence type="ECO:0000256" key="4">
    <source>
        <dbReference type="ARBA" id="ARBA00022490"/>
    </source>
</evidence>
<keyword evidence="8" id="KW-0238">DNA-binding</keyword>
<evidence type="ECO:0000256" key="3">
    <source>
        <dbReference type="ARBA" id="ARBA00019365"/>
    </source>
</evidence>
<dbReference type="SUPFAM" id="SSF53850">
    <property type="entry name" value="Periplasmic binding protein-like II"/>
    <property type="match status" value="1"/>
</dbReference>
<dbReference type="AlphaFoldDB" id="A0A1W6YKI9"/>
<evidence type="ECO:0000256" key="10">
    <source>
        <dbReference type="ARBA" id="ARBA00023163"/>
    </source>
</evidence>
<keyword evidence="11" id="KW-0486">Methionine biosynthesis</keyword>
<dbReference type="SUPFAM" id="SSF46785">
    <property type="entry name" value="Winged helix' DNA-binding domain"/>
    <property type="match status" value="1"/>
</dbReference>
<dbReference type="CDD" id="cd08441">
    <property type="entry name" value="PBP2_MetR"/>
    <property type="match status" value="1"/>
</dbReference>
<dbReference type="GO" id="GO:0003700">
    <property type="term" value="F:DNA-binding transcription factor activity"/>
    <property type="evidence" value="ECO:0007669"/>
    <property type="project" value="InterPro"/>
</dbReference>
<keyword evidence="6" id="KW-0028">Amino-acid biosynthesis</keyword>
<evidence type="ECO:0000259" key="12">
    <source>
        <dbReference type="PROSITE" id="PS50931"/>
    </source>
</evidence>
<accession>A0A1W6YKI9</accession>
<reference evidence="13 14" key="1">
    <citation type="submission" date="2017-05" db="EMBL/GenBank/DDBJ databases">
        <title>Complete and WGS of Bordetella genogroups.</title>
        <authorList>
            <person name="Spilker T."/>
            <person name="LiPuma J."/>
        </authorList>
    </citation>
    <scope>NUCLEOTIDE SEQUENCE [LARGE SCALE GENOMIC DNA]</scope>
    <source>
        <strain evidence="13 14">AU19157</strain>
    </source>
</reference>
<keyword evidence="10" id="KW-0804">Transcription</keyword>
<dbReference type="Pfam" id="PF03466">
    <property type="entry name" value="LysR_substrate"/>
    <property type="match status" value="1"/>
</dbReference>
<dbReference type="GO" id="GO:0000976">
    <property type="term" value="F:transcription cis-regulatory region binding"/>
    <property type="evidence" value="ECO:0007669"/>
    <property type="project" value="TreeGrafter"/>
</dbReference>
<dbReference type="FunFam" id="1.10.10.10:FF:000001">
    <property type="entry name" value="LysR family transcriptional regulator"/>
    <property type="match status" value="1"/>
</dbReference>
<feature type="domain" description="HTH lysR-type" evidence="12">
    <location>
        <begin position="2"/>
        <end position="59"/>
    </location>
</feature>
<dbReference type="PROSITE" id="PS50931">
    <property type="entry name" value="HTH_LYSR"/>
    <property type="match status" value="1"/>
</dbReference>
<evidence type="ECO:0000256" key="1">
    <source>
        <dbReference type="ARBA" id="ARBA00004496"/>
    </source>
</evidence>
<dbReference type="GO" id="GO:0009086">
    <property type="term" value="P:methionine biosynthetic process"/>
    <property type="evidence" value="ECO:0007669"/>
    <property type="project" value="UniProtKB-KW"/>
</dbReference>